<evidence type="ECO:0000256" key="3">
    <source>
        <dbReference type="ARBA" id="ARBA00022692"/>
    </source>
</evidence>
<evidence type="ECO:0000259" key="10">
    <source>
        <dbReference type="PROSITE" id="PS50887"/>
    </source>
</evidence>
<dbReference type="GO" id="GO:0016020">
    <property type="term" value="C:membrane"/>
    <property type="evidence" value="ECO:0007669"/>
    <property type="project" value="UniProtKB-SubCell"/>
</dbReference>
<protein>
    <submittedName>
        <fullName evidence="11">EAL domain-containing protein</fullName>
    </submittedName>
</protein>
<evidence type="ECO:0000313" key="12">
    <source>
        <dbReference type="Proteomes" id="UP001239782"/>
    </source>
</evidence>
<dbReference type="SUPFAM" id="SSF55073">
    <property type="entry name" value="Nucleotide cyclase"/>
    <property type="match status" value="1"/>
</dbReference>
<dbReference type="CDD" id="cd01949">
    <property type="entry name" value="GGDEF"/>
    <property type="match status" value="1"/>
</dbReference>
<keyword evidence="5 6" id="KW-0472">Membrane</keyword>
<keyword evidence="3 6" id="KW-0812">Transmembrane</keyword>
<dbReference type="InterPro" id="IPR035919">
    <property type="entry name" value="EAL_sf"/>
</dbReference>
<evidence type="ECO:0000256" key="4">
    <source>
        <dbReference type="ARBA" id="ARBA00022989"/>
    </source>
</evidence>
<dbReference type="PANTHER" id="PTHR44757:SF2">
    <property type="entry name" value="BIOFILM ARCHITECTURE MAINTENANCE PROTEIN MBAA"/>
    <property type="match status" value="1"/>
</dbReference>
<evidence type="ECO:0000259" key="8">
    <source>
        <dbReference type="PROSITE" id="PS50839"/>
    </source>
</evidence>
<dbReference type="PROSITE" id="PS50883">
    <property type="entry name" value="EAL"/>
    <property type="match status" value="1"/>
</dbReference>
<dbReference type="InterPro" id="IPR029787">
    <property type="entry name" value="Nucleotide_cyclase"/>
</dbReference>
<feature type="transmembrane region" description="Helical" evidence="6">
    <location>
        <begin position="331"/>
        <end position="349"/>
    </location>
</feature>
<dbReference type="Gene3D" id="3.40.190.10">
    <property type="entry name" value="Periplasmic binding protein-like II"/>
    <property type="match status" value="2"/>
</dbReference>
<proteinExistence type="predicted"/>
<organism evidence="11 12">
    <name type="scientific">Pleionea litopenaei</name>
    <dbReference type="NCBI Taxonomy" id="3070815"/>
    <lineage>
        <taxon>Bacteria</taxon>
        <taxon>Pseudomonadati</taxon>
        <taxon>Pseudomonadota</taxon>
        <taxon>Gammaproteobacteria</taxon>
        <taxon>Oceanospirillales</taxon>
        <taxon>Pleioneaceae</taxon>
        <taxon>Pleionea</taxon>
    </lineage>
</organism>
<dbReference type="Gene3D" id="3.30.450.20">
    <property type="entry name" value="PAS domain"/>
    <property type="match status" value="1"/>
</dbReference>
<dbReference type="PROSITE" id="PS50887">
    <property type="entry name" value="GGDEF"/>
    <property type="match status" value="1"/>
</dbReference>
<dbReference type="SUPFAM" id="SSF53850">
    <property type="entry name" value="Periplasmic binding protein-like II"/>
    <property type="match status" value="1"/>
</dbReference>
<dbReference type="InterPro" id="IPR042240">
    <property type="entry name" value="CHASE_sf"/>
</dbReference>
<feature type="domain" description="EAL" evidence="9">
    <location>
        <begin position="939"/>
        <end position="1192"/>
    </location>
</feature>
<evidence type="ECO:0000256" key="1">
    <source>
        <dbReference type="ARBA" id="ARBA00001946"/>
    </source>
</evidence>
<dbReference type="InterPro" id="IPR006189">
    <property type="entry name" value="CHASE_dom"/>
</dbReference>
<dbReference type="InterPro" id="IPR000160">
    <property type="entry name" value="GGDEF_dom"/>
</dbReference>
<evidence type="ECO:0000256" key="7">
    <source>
        <dbReference type="SAM" id="SignalP"/>
    </source>
</evidence>
<dbReference type="SMART" id="SM01079">
    <property type="entry name" value="CHASE"/>
    <property type="match status" value="1"/>
</dbReference>
<comment type="cofactor">
    <cofactor evidence="1">
        <name>Mg(2+)</name>
        <dbReference type="ChEBI" id="CHEBI:18420"/>
    </cofactor>
</comment>
<dbReference type="Pfam" id="PF00563">
    <property type="entry name" value="EAL"/>
    <property type="match status" value="1"/>
</dbReference>
<keyword evidence="7" id="KW-0732">Signal</keyword>
<sequence length="1195" mass="135510">MNHSRIFLLVLCICSSLLWAATPVKLQLKWEHEFQFAGYYAALWQGYYEDAGLSVEIISGARADGQLLVPTDRLRSGEVDFAIGSIEVFSQRQPGDDFVILAPIFQRSAIAFFSLPETELDDLADLAGSRIAMLKGGNTQAEVEALFLSQGYDVSKITFVDAPVTINSLLDGLADVIVTYQISAEYQAMEKGVVLNRLLPADYGVEFYGDSIYTTRRYLEQNPQVVSKFVDASLRGWHYALSHKREIAEKISREFPRYIYQYDDQLAYNYYFADSIEELTGYPVLTLGESNPGRWQTMLHQLIDVGVVEPNVTIDGMLYQPQSSNQQAINFLSQILLLIALLVLVFFFWYRRHLYATVASIAALALALTYQAERQIQRENEQVNRVSVLQKLNSISANLKGNLQTNLTMLRGFSAFISANPDLTEEQFNNYAREVFKKNTLINNFAAAKDMVVNYVYPLKGNEKALGLDYRKNLDQRDLALQVANTGQLLVVGPVELVQGGTAFIGRAPIYTGSGTERRLWGIISAPIDAEKLFRSSGIRDDYLDMEVAIRSFDSFGNLGKVFWGTTEVFEASDAELITLSVGGGSWQIAAKPKLVGDAFTTSLWTTRLIILVTALFIIYYVNIRFRQEREKIRLQSELLESQRLLEKVGRTAKVGGWKIDRHGTLLQWSLQSSRILKLPQMNEKTPTFESIRSRFEEESFKQLEGSIKYALEFQQSFDIDLKLIEDKHWVRVIGSPSTEDSELILTGTIQDVSDKVESSLLIEHQANYDSLTNLPNRALFNDRLVTAIEKASRQENKLAVLFIDLDRFKSINDNYGHDIGDKLLIAVAKNISECVRESDTVSRLSGDEFGVILGDVHEFHEALSVTEKILEKLETAYRINNSTMYTSASIGISIYPNDGVDAKTLLRKADQAMYEVKRSGRNGWQFYTLEMQQRSEYRHSLLMKLIKAVNEEHLESYFQPIYDLERMVIDKCEALARWQVSDGEYIPPSDFIPLAEESGLVNRIDLQIFNQAASFLKQQSDAGKDIGLSINISPRLFQTKDHALEQWLSSVLDYRKSIRITVEMTERLLTDDSIRAIKVLEDLRTKNIRIAIDDFGTGYSSLSYLVKFPVDVIKIDRSFVERIGQEKSAETLVKTIIAMAKKLDLKVIAEGIETEQQLQFLQQQGCQYGQGYYLAKPMNKHDFEKLLMNESLLS</sequence>
<keyword evidence="12" id="KW-1185">Reference proteome</keyword>
<accession>A0AA51RRL4</accession>
<dbReference type="PANTHER" id="PTHR44757">
    <property type="entry name" value="DIGUANYLATE CYCLASE DGCP"/>
    <property type="match status" value="1"/>
</dbReference>
<comment type="subcellular location">
    <subcellularLocation>
        <location evidence="2">Membrane</location>
    </subcellularLocation>
</comment>
<keyword evidence="4 6" id="KW-1133">Transmembrane helix</keyword>
<name>A0AA51RRL4_9GAMM</name>
<dbReference type="Pfam" id="PF03924">
    <property type="entry name" value="CHASE"/>
    <property type="match status" value="1"/>
</dbReference>
<evidence type="ECO:0000313" key="11">
    <source>
        <dbReference type="EMBL" id="WMS86346.1"/>
    </source>
</evidence>
<dbReference type="AlphaFoldDB" id="A0AA51RRL4"/>
<dbReference type="SUPFAM" id="SSF141868">
    <property type="entry name" value="EAL domain-like"/>
    <property type="match status" value="1"/>
</dbReference>
<dbReference type="FunFam" id="3.30.70.270:FF:000001">
    <property type="entry name" value="Diguanylate cyclase domain protein"/>
    <property type="match status" value="1"/>
</dbReference>
<feature type="chain" id="PRO_5041200721" evidence="7">
    <location>
        <begin position="21"/>
        <end position="1195"/>
    </location>
</feature>
<feature type="signal peptide" evidence="7">
    <location>
        <begin position="1"/>
        <end position="20"/>
    </location>
</feature>
<dbReference type="SMART" id="SM00052">
    <property type="entry name" value="EAL"/>
    <property type="match status" value="1"/>
</dbReference>
<dbReference type="CDD" id="cd01948">
    <property type="entry name" value="EAL"/>
    <property type="match status" value="1"/>
</dbReference>
<dbReference type="Proteomes" id="UP001239782">
    <property type="component" value="Chromosome"/>
</dbReference>
<dbReference type="Pfam" id="PF09084">
    <property type="entry name" value="NMT1"/>
    <property type="match status" value="1"/>
</dbReference>
<feature type="domain" description="CHASE" evidence="8">
    <location>
        <begin position="452"/>
        <end position="541"/>
    </location>
</feature>
<dbReference type="InterPro" id="IPR052155">
    <property type="entry name" value="Biofilm_reg_signaling"/>
</dbReference>
<gene>
    <name evidence="11" type="ORF">Q9312_14070</name>
</gene>
<evidence type="ECO:0000256" key="6">
    <source>
        <dbReference type="SAM" id="Phobius"/>
    </source>
</evidence>
<dbReference type="KEGG" id="plei:Q9312_14070"/>
<dbReference type="GO" id="GO:0007165">
    <property type="term" value="P:signal transduction"/>
    <property type="evidence" value="ECO:0007669"/>
    <property type="project" value="UniProtKB-ARBA"/>
</dbReference>
<dbReference type="PROSITE" id="PS50839">
    <property type="entry name" value="CHASE"/>
    <property type="match status" value="1"/>
</dbReference>
<dbReference type="Pfam" id="PF00990">
    <property type="entry name" value="GGDEF"/>
    <property type="match status" value="1"/>
</dbReference>
<dbReference type="GO" id="GO:0003824">
    <property type="term" value="F:catalytic activity"/>
    <property type="evidence" value="ECO:0007669"/>
    <property type="project" value="UniProtKB-ARBA"/>
</dbReference>
<evidence type="ECO:0000259" key="9">
    <source>
        <dbReference type="PROSITE" id="PS50883"/>
    </source>
</evidence>
<dbReference type="InterPro" id="IPR001633">
    <property type="entry name" value="EAL_dom"/>
</dbReference>
<feature type="transmembrane region" description="Helical" evidence="6">
    <location>
        <begin position="605"/>
        <end position="624"/>
    </location>
</feature>
<evidence type="ECO:0000256" key="2">
    <source>
        <dbReference type="ARBA" id="ARBA00004370"/>
    </source>
</evidence>
<dbReference type="Gene3D" id="3.30.450.350">
    <property type="entry name" value="CHASE domain"/>
    <property type="match status" value="1"/>
</dbReference>
<dbReference type="SMART" id="SM00267">
    <property type="entry name" value="GGDEF"/>
    <property type="match status" value="1"/>
</dbReference>
<feature type="domain" description="GGDEF" evidence="10">
    <location>
        <begin position="797"/>
        <end position="930"/>
    </location>
</feature>
<reference evidence="11 12" key="1">
    <citation type="submission" date="2023-08" db="EMBL/GenBank/DDBJ databases">
        <title>Pleionea litopenaei sp. nov., isolated from stomach of juvenile Litopenaeus vannamei.</title>
        <authorList>
            <person name="Rho A.M."/>
            <person name="Hwang C.Y."/>
        </authorList>
    </citation>
    <scope>NUCLEOTIDE SEQUENCE [LARGE SCALE GENOMIC DNA]</scope>
    <source>
        <strain evidence="11 12">HL-JVS1</strain>
    </source>
</reference>
<evidence type="ECO:0000256" key="5">
    <source>
        <dbReference type="ARBA" id="ARBA00023136"/>
    </source>
</evidence>
<dbReference type="InterPro" id="IPR015168">
    <property type="entry name" value="SsuA/THI5"/>
</dbReference>
<dbReference type="RefSeq" id="WP_309201498.1">
    <property type="nucleotide sequence ID" value="NZ_CP133548.1"/>
</dbReference>
<dbReference type="Gene3D" id="3.30.70.270">
    <property type="match status" value="1"/>
</dbReference>
<dbReference type="InterPro" id="IPR043128">
    <property type="entry name" value="Rev_trsase/Diguanyl_cyclase"/>
</dbReference>
<dbReference type="Gene3D" id="3.20.20.450">
    <property type="entry name" value="EAL domain"/>
    <property type="match status" value="1"/>
</dbReference>
<dbReference type="NCBIfam" id="TIGR00254">
    <property type="entry name" value="GGDEF"/>
    <property type="match status" value="1"/>
</dbReference>
<dbReference type="EMBL" id="CP133548">
    <property type="protein sequence ID" value="WMS86346.1"/>
    <property type="molecule type" value="Genomic_DNA"/>
</dbReference>